<proteinExistence type="predicted"/>
<evidence type="ECO:0000313" key="2">
    <source>
        <dbReference type="EMBL" id="CAD2209162.1"/>
    </source>
</evidence>
<feature type="transmembrane region" description="Helical" evidence="1">
    <location>
        <begin position="27"/>
        <end position="45"/>
    </location>
</feature>
<keyword evidence="1" id="KW-0812">Transmembrane</keyword>
<feature type="transmembrane region" description="Helical" evidence="1">
    <location>
        <begin position="5"/>
        <end position="21"/>
    </location>
</feature>
<keyword evidence="1" id="KW-1133">Transmembrane helix</keyword>
<accession>A0A6V7YC76</accession>
<dbReference type="AlphaFoldDB" id="A0A6V7YC76"/>
<evidence type="ECO:0000313" key="3">
    <source>
        <dbReference type="Proteomes" id="UP000580250"/>
    </source>
</evidence>
<name>A0A6V7YC76_MELEN</name>
<dbReference type="Proteomes" id="UP000580250">
    <property type="component" value="Unassembled WGS sequence"/>
</dbReference>
<reference evidence="2 3" key="1">
    <citation type="submission" date="2020-08" db="EMBL/GenBank/DDBJ databases">
        <authorList>
            <person name="Koutsovoulos G."/>
            <person name="Danchin GJ E."/>
        </authorList>
    </citation>
    <scope>NUCLEOTIDE SEQUENCE [LARGE SCALE GENOMIC DNA]</scope>
</reference>
<keyword evidence="1" id="KW-0472">Membrane</keyword>
<evidence type="ECO:0000256" key="1">
    <source>
        <dbReference type="SAM" id="Phobius"/>
    </source>
</evidence>
<dbReference type="EMBL" id="CAJEWN010004034">
    <property type="protein sequence ID" value="CAD2209162.1"/>
    <property type="molecule type" value="Genomic_DNA"/>
</dbReference>
<protein>
    <submittedName>
        <fullName evidence="2">Uncharacterized protein</fullName>
    </submittedName>
</protein>
<gene>
    <name evidence="2" type="ORF">MENT_LOCUS63290</name>
</gene>
<dbReference type="OrthoDB" id="5866215at2759"/>
<sequence>MYFIFTYIFDFCAYILFWGVFKRIVSMPFLISIILLIAASVLITFPMETLERGFKDNCKSEKLREIILETIGVYPHQYSHQAKHMKQMAESRFGNWWSAVIISDRGGYGMSTVYDKYQNTSCEIMIFNTFYWLGRTC</sequence>
<comment type="caution">
    <text evidence="2">The sequence shown here is derived from an EMBL/GenBank/DDBJ whole genome shotgun (WGS) entry which is preliminary data.</text>
</comment>
<organism evidence="2 3">
    <name type="scientific">Meloidogyne enterolobii</name>
    <name type="common">Root-knot nematode worm</name>
    <name type="synonym">Meloidogyne mayaguensis</name>
    <dbReference type="NCBI Taxonomy" id="390850"/>
    <lineage>
        <taxon>Eukaryota</taxon>
        <taxon>Metazoa</taxon>
        <taxon>Ecdysozoa</taxon>
        <taxon>Nematoda</taxon>
        <taxon>Chromadorea</taxon>
        <taxon>Rhabditida</taxon>
        <taxon>Tylenchina</taxon>
        <taxon>Tylenchomorpha</taxon>
        <taxon>Tylenchoidea</taxon>
        <taxon>Meloidogynidae</taxon>
        <taxon>Meloidogyninae</taxon>
        <taxon>Meloidogyne</taxon>
    </lineage>
</organism>